<evidence type="ECO:0000259" key="6">
    <source>
        <dbReference type="PROSITE" id="PS50123"/>
    </source>
</evidence>
<feature type="domain" description="CheR-type methyltransferase" evidence="6">
    <location>
        <begin position="10"/>
        <end position="286"/>
    </location>
</feature>
<reference evidence="7" key="1">
    <citation type="submission" date="2021-05" db="EMBL/GenBank/DDBJ databases">
        <authorList>
            <person name="Tanabe Y."/>
        </authorList>
    </citation>
    <scope>NUCLEOTIDE SEQUENCE</scope>
    <source>
        <strain evidence="7">BOTRYCO-1</strain>
    </source>
</reference>
<keyword evidence="4 5" id="KW-0949">S-adenosyl-L-methionine</keyword>
<keyword evidence="2 5" id="KW-0489">Methyltransferase</keyword>
<dbReference type="InterPro" id="IPR050903">
    <property type="entry name" value="Bact_Chemotaxis_MeTrfase"/>
</dbReference>
<sequence length="286" mass="32041">MAALNLKKSLVAGDYVMTAEDFTQIAATLKERTGIVLTEGKIALAYSRLAKRLRLLGLRSFEDYCAMLNSPDGSEELQEMLAALTTNVSRFYREPHHFETLQKVFASGIAQRARTGERIRLWSAGCSNGQEPYSMAMALLAAMPDAASFDIKILATDIDPNVVADGRKGVYRTDLLAPAPEVLRNKYFQPFDEHRLVVKESLAQLITFNVLNLIGPWPMKHKFDFIFCRNVAIYFDEQAQERLWARFAQATKAGAYLCIGHSERVTGPGERYFETAGLTTYVRGPL</sequence>
<dbReference type="Pfam" id="PF01739">
    <property type="entry name" value="CheR"/>
    <property type="match status" value="1"/>
</dbReference>
<evidence type="ECO:0000313" key="8">
    <source>
        <dbReference type="Proteomes" id="UP001161064"/>
    </source>
</evidence>
<proteinExistence type="predicted"/>
<dbReference type="PRINTS" id="PR00996">
    <property type="entry name" value="CHERMTFRASE"/>
</dbReference>
<dbReference type="EC" id="2.1.1.80" evidence="5"/>
<dbReference type="RefSeq" id="WP_284360848.1">
    <property type="nucleotide sequence ID" value="NZ_BPFZ01000013.1"/>
</dbReference>
<dbReference type="InterPro" id="IPR026024">
    <property type="entry name" value="Chemotaxis_MeTrfase_CheR"/>
</dbReference>
<accession>A0ABQ4PXS8</accession>
<keyword evidence="8" id="KW-1185">Reference proteome</keyword>
<dbReference type="PIRSF" id="PIRSF000410">
    <property type="entry name" value="CheR"/>
    <property type="match status" value="1"/>
</dbReference>
<dbReference type="InterPro" id="IPR029063">
    <property type="entry name" value="SAM-dependent_MTases_sf"/>
</dbReference>
<dbReference type="GO" id="GO:0032259">
    <property type="term" value="P:methylation"/>
    <property type="evidence" value="ECO:0007669"/>
    <property type="project" value="UniProtKB-KW"/>
</dbReference>
<dbReference type="PANTHER" id="PTHR24422:SF19">
    <property type="entry name" value="CHEMOTAXIS PROTEIN METHYLTRANSFERASE"/>
    <property type="match status" value="1"/>
</dbReference>
<evidence type="ECO:0000256" key="3">
    <source>
        <dbReference type="ARBA" id="ARBA00022679"/>
    </source>
</evidence>
<name>A0ABQ4PXS8_9PROT</name>
<dbReference type="EMBL" id="BPFZ01000013">
    <property type="protein sequence ID" value="GIU67780.1"/>
    <property type="molecule type" value="Genomic_DNA"/>
</dbReference>
<dbReference type="SUPFAM" id="SSF47757">
    <property type="entry name" value="Chemotaxis receptor methyltransferase CheR, N-terminal domain"/>
    <property type="match status" value="1"/>
</dbReference>
<dbReference type="SUPFAM" id="SSF53335">
    <property type="entry name" value="S-adenosyl-L-methionine-dependent methyltransferases"/>
    <property type="match status" value="1"/>
</dbReference>
<dbReference type="GO" id="GO:0008168">
    <property type="term" value="F:methyltransferase activity"/>
    <property type="evidence" value="ECO:0007669"/>
    <property type="project" value="UniProtKB-KW"/>
</dbReference>
<dbReference type="Proteomes" id="UP001161064">
    <property type="component" value="Unassembled WGS sequence"/>
</dbReference>
<dbReference type="Gene3D" id="3.40.50.150">
    <property type="entry name" value="Vaccinia Virus protein VP39"/>
    <property type="match status" value="1"/>
</dbReference>
<gene>
    <name evidence="7" type="primary">cheR</name>
    <name evidence="7" type="ORF">PsB1_1934</name>
</gene>
<dbReference type="Pfam" id="PF03705">
    <property type="entry name" value="CheR_N"/>
    <property type="match status" value="1"/>
</dbReference>
<comment type="catalytic activity">
    <reaction evidence="1 5">
        <text>L-glutamyl-[protein] + S-adenosyl-L-methionine = [protein]-L-glutamate 5-O-methyl ester + S-adenosyl-L-homocysteine</text>
        <dbReference type="Rhea" id="RHEA:24452"/>
        <dbReference type="Rhea" id="RHEA-COMP:10208"/>
        <dbReference type="Rhea" id="RHEA-COMP:10311"/>
        <dbReference type="ChEBI" id="CHEBI:29973"/>
        <dbReference type="ChEBI" id="CHEBI:57856"/>
        <dbReference type="ChEBI" id="CHEBI:59789"/>
        <dbReference type="ChEBI" id="CHEBI:82795"/>
        <dbReference type="EC" id="2.1.1.80"/>
    </reaction>
</comment>
<organism evidence="7 8">
    <name type="scientific">Candidatus Phycosocius spiralis</name>
    <dbReference type="NCBI Taxonomy" id="2815099"/>
    <lineage>
        <taxon>Bacteria</taxon>
        <taxon>Pseudomonadati</taxon>
        <taxon>Pseudomonadota</taxon>
        <taxon>Alphaproteobacteria</taxon>
        <taxon>Caulobacterales</taxon>
        <taxon>Caulobacterales incertae sedis</taxon>
        <taxon>Candidatus Phycosocius</taxon>
    </lineage>
</organism>
<dbReference type="PANTHER" id="PTHR24422">
    <property type="entry name" value="CHEMOTAXIS PROTEIN METHYLTRANSFERASE"/>
    <property type="match status" value="1"/>
</dbReference>
<evidence type="ECO:0000256" key="4">
    <source>
        <dbReference type="ARBA" id="ARBA00022691"/>
    </source>
</evidence>
<keyword evidence="3 5" id="KW-0808">Transferase</keyword>
<dbReference type="SMART" id="SM00138">
    <property type="entry name" value="MeTrc"/>
    <property type="match status" value="1"/>
</dbReference>
<dbReference type="InterPro" id="IPR022641">
    <property type="entry name" value="CheR_N"/>
</dbReference>
<evidence type="ECO:0000256" key="1">
    <source>
        <dbReference type="ARBA" id="ARBA00001541"/>
    </source>
</evidence>
<dbReference type="InterPro" id="IPR000780">
    <property type="entry name" value="CheR_MeTrfase"/>
</dbReference>
<dbReference type="InterPro" id="IPR036804">
    <property type="entry name" value="CheR_N_sf"/>
</dbReference>
<comment type="function">
    <text evidence="5">Methylation of the membrane-bound methyl-accepting chemotaxis proteins (MCP) to form gamma-glutamyl methyl ester residues in MCP.</text>
</comment>
<evidence type="ECO:0000313" key="7">
    <source>
        <dbReference type="EMBL" id="GIU67780.1"/>
    </source>
</evidence>
<protein>
    <recommendedName>
        <fullName evidence="5">Chemotaxis protein methyltransferase</fullName>
        <ecNumber evidence="5">2.1.1.80</ecNumber>
    </recommendedName>
</protein>
<dbReference type="PROSITE" id="PS50123">
    <property type="entry name" value="CHER"/>
    <property type="match status" value="1"/>
</dbReference>
<dbReference type="Gene3D" id="1.10.155.10">
    <property type="entry name" value="Chemotaxis receptor methyltransferase CheR, N-terminal domain"/>
    <property type="match status" value="1"/>
</dbReference>
<evidence type="ECO:0000256" key="2">
    <source>
        <dbReference type="ARBA" id="ARBA00022603"/>
    </source>
</evidence>
<dbReference type="InterPro" id="IPR022642">
    <property type="entry name" value="CheR_C"/>
</dbReference>
<reference evidence="7" key="2">
    <citation type="journal article" date="2023" name="ISME Commun">
        <title>Characterization of a bloom-associated alphaproteobacterial lineage, 'Candidatus Phycosocius': insights into freshwater algal-bacterial interactions.</title>
        <authorList>
            <person name="Tanabe Y."/>
            <person name="Yamaguchi H."/>
            <person name="Yoshida M."/>
            <person name="Kai A."/>
            <person name="Okazaki Y."/>
        </authorList>
    </citation>
    <scope>NUCLEOTIDE SEQUENCE</scope>
    <source>
        <strain evidence="7">BOTRYCO-1</strain>
    </source>
</reference>
<evidence type="ECO:0000256" key="5">
    <source>
        <dbReference type="PIRNR" id="PIRNR000410"/>
    </source>
</evidence>
<comment type="caution">
    <text evidence="7">The sequence shown here is derived from an EMBL/GenBank/DDBJ whole genome shotgun (WGS) entry which is preliminary data.</text>
</comment>